<dbReference type="InterPro" id="IPR011042">
    <property type="entry name" value="6-blade_b-propeller_TolB-like"/>
</dbReference>
<dbReference type="PANTHER" id="PTHR48075:SF3">
    <property type="entry name" value="3-HYDROXYACYL-COA DEHYDROGENASE"/>
    <property type="match status" value="1"/>
</dbReference>
<proteinExistence type="predicted"/>
<dbReference type="GO" id="GO:0006631">
    <property type="term" value="P:fatty acid metabolic process"/>
    <property type="evidence" value="ECO:0007669"/>
    <property type="project" value="InterPro"/>
</dbReference>
<gene>
    <name evidence="4" type="ORF">NKR19_g5316</name>
</gene>
<dbReference type="SUPFAM" id="SSF63829">
    <property type="entry name" value="Calcium-dependent phosphotriesterase"/>
    <property type="match status" value="1"/>
</dbReference>
<sequence>MTWQPSAVGERPVVILGAGVLGRRIACSYLAGGYNVHTYDPSAETRQAAAQYVKEHLHDFKASPPGKTGEFQVYDDLEAAVKDAWLVIEAVPEKLQLKIDTFGELDKKCPADCIIGSNSSSYRSSLMLEKVSPERRKLICNVHYTMPPEVCTVELMTDGETYPEIFPYLSEVLGRCGMLPFTAKKESTGFIFNRLWAAVKREVLMILAEEVSDPAEIDKLWSIMFKAQISPCRLMDQIGLDTVAFIEDNYIQERKLDGTLTVDWLRRNYVDQGKKGLKSDKGGLYPPPSSAPQPGSLYVLDVGLGTNASSIAAMSTNGKILRLDPSTGRSSAIVTGLNLPDGIDISESEGRIFWTNMGRSMSTRDGSVMSSKLDGTDVRTLVPEGKVHTPKQLVVADGQRKVYFCDREGLGVHRCDFDGKNHEVLVQRHSDGLDQTQWCVGIAVDLSAGKVYWTQKGPSKSGKGRVFRANLEIPAGESPENRSDIELLLENLPEPIDLELDVQGQTLYWTDRGEHPTGCTLNRLPLSSLGAGARQASPEILARRFHEPIGLKLDSKRGLVYVTDLGGSVYRVDLKTRENKVIHSDEGSYTGIAMLQ</sequence>
<keyword evidence="5" id="KW-1185">Reference proteome</keyword>
<protein>
    <submittedName>
        <fullName evidence="4">3-hydroxyacyl-CoA dehyrogenase</fullName>
    </submittedName>
</protein>
<dbReference type="AlphaFoldDB" id="A0AA38VWG0"/>
<name>A0AA38VWG0_9PEZI</name>
<feature type="domain" description="3-hydroxyacyl-CoA dehydrogenase C-terminal" evidence="2">
    <location>
        <begin position="189"/>
        <end position="283"/>
    </location>
</feature>
<dbReference type="InterPro" id="IPR036291">
    <property type="entry name" value="NAD(P)-bd_dom_sf"/>
</dbReference>
<feature type="domain" description="3-hydroxyacyl-CoA dehydrogenase NAD binding" evidence="3">
    <location>
        <begin position="13"/>
        <end position="183"/>
    </location>
</feature>
<dbReference type="Pfam" id="PF02737">
    <property type="entry name" value="3HCDH_N"/>
    <property type="match status" value="1"/>
</dbReference>
<dbReference type="InterPro" id="IPR006108">
    <property type="entry name" value="3HC_DH_C"/>
</dbReference>
<evidence type="ECO:0000256" key="1">
    <source>
        <dbReference type="ARBA" id="ARBA00023002"/>
    </source>
</evidence>
<keyword evidence="1" id="KW-0560">Oxidoreductase</keyword>
<dbReference type="SUPFAM" id="SSF51735">
    <property type="entry name" value="NAD(P)-binding Rossmann-fold domains"/>
    <property type="match status" value="1"/>
</dbReference>
<evidence type="ECO:0000313" key="5">
    <source>
        <dbReference type="Proteomes" id="UP001174691"/>
    </source>
</evidence>
<comment type="caution">
    <text evidence="4">The sequence shown here is derived from an EMBL/GenBank/DDBJ whole genome shotgun (WGS) entry which is preliminary data.</text>
</comment>
<dbReference type="InterPro" id="IPR000033">
    <property type="entry name" value="LDLR_classB_rpt"/>
</dbReference>
<dbReference type="InterPro" id="IPR008927">
    <property type="entry name" value="6-PGluconate_DH-like_C_sf"/>
</dbReference>
<dbReference type="PANTHER" id="PTHR48075">
    <property type="entry name" value="3-HYDROXYACYL-COA DEHYDROGENASE FAMILY PROTEIN"/>
    <property type="match status" value="1"/>
</dbReference>
<dbReference type="Proteomes" id="UP001174691">
    <property type="component" value="Unassembled WGS sequence"/>
</dbReference>
<evidence type="ECO:0000259" key="3">
    <source>
        <dbReference type="Pfam" id="PF02737"/>
    </source>
</evidence>
<evidence type="ECO:0000259" key="2">
    <source>
        <dbReference type="Pfam" id="PF00725"/>
    </source>
</evidence>
<reference evidence="4" key="1">
    <citation type="submission" date="2022-07" db="EMBL/GenBank/DDBJ databases">
        <title>Fungi with potential for degradation of polypropylene.</title>
        <authorList>
            <person name="Gostincar C."/>
        </authorList>
    </citation>
    <scope>NUCLEOTIDE SEQUENCE</scope>
    <source>
        <strain evidence="4">EXF-13287</strain>
    </source>
</reference>
<dbReference type="SMART" id="SM00135">
    <property type="entry name" value="LY"/>
    <property type="match status" value="5"/>
</dbReference>
<dbReference type="GO" id="GO:0070403">
    <property type="term" value="F:NAD+ binding"/>
    <property type="evidence" value="ECO:0007669"/>
    <property type="project" value="InterPro"/>
</dbReference>
<dbReference type="InterPro" id="IPR013328">
    <property type="entry name" value="6PGD_dom2"/>
</dbReference>
<dbReference type="SUPFAM" id="SSF48179">
    <property type="entry name" value="6-phosphogluconate dehydrogenase C-terminal domain-like"/>
    <property type="match status" value="1"/>
</dbReference>
<dbReference type="EMBL" id="JANBVN010000071">
    <property type="protein sequence ID" value="KAJ9150498.1"/>
    <property type="molecule type" value="Genomic_DNA"/>
</dbReference>
<dbReference type="InterPro" id="IPR006176">
    <property type="entry name" value="3-OHacyl-CoA_DH_NAD-bd"/>
</dbReference>
<accession>A0AA38VWG0</accession>
<dbReference type="Gene3D" id="1.10.1040.10">
    <property type="entry name" value="N-(1-d-carboxylethyl)-l-norvaline Dehydrogenase, domain 2"/>
    <property type="match status" value="1"/>
</dbReference>
<dbReference type="Gene3D" id="2.120.10.30">
    <property type="entry name" value="TolB, C-terminal domain"/>
    <property type="match status" value="2"/>
</dbReference>
<dbReference type="GO" id="GO:0016616">
    <property type="term" value="F:oxidoreductase activity, acting on the CH-OH group of donors, NAD or NADP as acceptor"/>
    <property type="evidence" value="ECO:0007669"/>
    <property type="project" value="InterPro"/>
</dbReference>
<organism evidence="4 5">
    <name type="scientific">Coniochaeta hoffmannii</name>
    <dbReference type="NCBI Taxonomy" id="91930"/>
    <lineage>
        <taxon>Eukaryota</taxon>
        <taxon>Fungi</taxon>
        <taxon>Dikarya</taxon>
        <taxon>Ascomycota</taxon>
        <taxon>Pezizomycotina</taxon>
        <taxon>Sordariomycetes</taxon>
        <taxon>Sordariomycetidae</taxon>
        <taxon>Coniochaetales</taxon>
        <taxon>Coniochaetaceae</taxon>
        <taxon>Coniochaeta</taxon>
    </lineage>
</organism>
<dbReference type="Pfam" id="PF00725">
    <property type="entry name" value="3HCDH"/>
    <property type="match status" value="1"/>
</dbReference>
<dbReference type="Gene3D" id="3.40.50.720">
    <property type="entry name" value="NAD(P)-binding Rossmann-like Domain"/>
    <property type="match status" value="1"/>
</dbReference>
<evidence type="ECO:0000313" key="4">
    <source>
        <dbReference type="EMBL" id="KAJ9150498.1"/>
    </source>
</evidence>